<dbReference type="GO" id="GO:0006644">
    <property type="term" value="P:phospholipid metabolic process"/>
    <property type="evidence" value="ECO:0007669"/>
    <property type="project" value="InterPro"/>
</dbReference>
<sequence>LVQAPHCTLFLKLKIEAVLPFCLHLDFLTFKPPIHPNTSSPRNVLQLPARHKHSHPALAFSLASLSPTTIAPTSRTPEADKSTASEFYPNNNITMGIFGKRREAAAAPANGHTNGHHGVANKRHTAEPYTMSRRPSFGQWLKGTLLDIITMICMGAIGLGIYMAPPAPNRSFAVTFADGEVVYPQFAYPLRNEIIPIWLAAFLASVIPICIILLMQIRIRSFWDVNNAVIGLLYSLICAAVFQVFLKFLIGGLRPHFLEACQPDLSRVTTNQGGIARAGYSAAGFQSLYVTKEVCTGDMKEINDSLESFPSGHTTAAFAGLGYLFLYLNAKLKVFSDYHPAMWKLIITYIPILGAVLIGGALTIDEFHNWYDIFAGAAIGIVFAFSSYRMTYAAIWDFRFNHIPLNRGQAFNYGADAELYDAVFTRKAGWGNRGAGGLLHGGEKHHGHSHGATTGMHGGGMNGAGMNGAGVNDYGEPVGSRKPVGSGSRHPDAMV</sequence>
<proteinExistence type="inferred from homology"/>
<keyword evidence="3 7" id="KW-0812">Transmembrane</keyword>
<dbReference type="PANTHER" id="PTHR10165:SF84">
    <property type="entry name" value="PHOSPHATIDIC ACID PHOSPHATASE BETA"/>
    <property type="match status" value="1"/>
</dbReference>
<feature type="domain" description="Phosphatidic acid phosphatase type 2/haloperoxidase" evidence="8">
    <location>
        <begin position="230"/>
        <end position="388"/>
    </location>
</feature>
<dbReference type="GO" id="GO:0008195">
    <property type="term" value="F:phosphatidate phosphatase activity"/>
    <property type="evidence" value="ECO:0007669"/>
    <property type="project" value="TreeGrafter"/>
</dbReference>
<dbReference type="Gene3D" id="1.20.144.10">
    <property type="entry name" value="Phosphatidic acid phosphatase type 2/haloperoxidase"/>
    <property type="match status" value="1"/>
</dbReference>
<dbReference type="CDD" id="cd03390">
    <property type="entry name" value="PAP2_containing_1_like"/>
    <property type="match status" value="1"/>
</dbReference>
<evidence type="ECO:0000259" key="8">
    <source>
        <dbReference type="SMART" id="SM00014"/>
    </source>
</evidence>
<dbReference type="STRING" id="1573173.A0A167AF12"/>
<comment type="similarity">
    <text evidence="2">Belongs to the PA-phosphatase related phosphoesterase family.</text>
</comment>
<dbReference type="Pfam" id="PF01569">
    <property type="entry name" value="PAP2"/>
    <property type="match status" value="1"/>
</dbReference>
<evidence type="ECO:0000256" key="7">
    <source>
        <dbReference type="SAM" id="Phobius"/>
    </source>
</evidence>
<dbReference type="GO" id="GO:0016020">
    <property type="term" value="C:membrane"/>
    <property type="evidence" value="ECO:0007669"/>
    <property type="project" value="UniProtKB-SubCell"/>
</dbReference>
<evidence type="ECO:0000256" key="1">
    <source>
        <dbReference type="ARBA" id="ARBA00004141"/>
    </source>
</evidence>
<reference evidence="9 10" key="1">
    <citation type="submission" date="2015-06" db="EMBL/GenBank/DDBJ databases">
        <title>Survival trade-offs in plant roots during colonization by closely related pathogenic and mutualistic fungi.</title>
        <authorList>
            <person name="Hacquard S."/>
            <person name="Kracher B."/>
            <person name="Hiruma K."/>
            <person name="Weinman A."/>
            <person name="Muench P."/>
            <person name="Garrido Oter R."/>
            <person name="Ver Loren van Themaat E."/>
            <person name="Dallerey J.-F."/>
            <person name="Damm U."/>
            <person name="Henrissat B."/>
            <person name="Lespinet O."/>
            <person name="Thon M."/>
            <person name="Kemen E."/>
            <person name="McHardy A.C."/>
            <person name="Schulze-Lefert P."/>
            <person name="O'Connell R.J."/>
        </authorList>
    </citation>
    <scope>NUCLEOTIDE SEQUENCE [LARGE SCALE GENOMIC DNA]</scope>
    <source>
        <strain evidence="9 10">MAFF 238704</strain>
    </source>
</reference>
<protein>
    <submittedName>
        <fullName evidence="9">Pap2 superfamily protein</fullName>
    </submittedName>
</protein>
<accession>A0A167AF12</accession>
<feature type="transmembrane region" description="Helical" evidence="7">
    <location>
        <begin position="312"/>
        <end position="330"/>
    </location>
</feature>
<evidence type="ECO:0000256" key="5">
    <source>
        <dbReference type="ARBA" id="ARBA00023136"/>
    </source>
</evidence>
<keyword evidence="5 7" id="KW-0472">Membrane</keyword>
<dbReference type="AlphaFoldDB" id="A0A167AF12"/>
<evidence type="ECO:0000256" key="4">
    <source>
        <dbReference type="ARBA" id="ARBA00022989"/>
    </source>
</evidence>
<dbReference type="InterPro" id="IPR036938">
    <property type="entry name" value="PAP2/HPO_sf"/>
</dbReference>
<evidence type="ECO:0000256" key="6">
    <source>
        <dbReference type="SAM" id="MobiDB-lite"/>
    </source>
</evidence>
<keyword evidence="10" id="KW-1185">Reference proteome</keyword>
<feature type="non-terminal residue" evidence="9">
    <location>
        <position position="1"/>
    </location>
</feature>
<dbReference type="EMBL" id="LFIW01001981">
    <property type="protein sequence ID" value="KZL80060.1"/>
    <property type="molecule type" value="Genomic_DNA"/>
</dbReference>
<dbReference type="FunFam" id="1.20.144.10:FF:000035">
    <property type="entry name" value="Putative Lipid phosphate phosphatase 1"/>
    <property type="match status" value="1"/>
</dbReference>
<feature type="transmembrane region" description="Helical" evidence="7">
    <location>
        <begin position="370"/>
        <end position="388"/>
    </location>
</feature>
<organism evidence="9 10">
    <name type="scientific">Colletotrichum incanum</name>
    <name type="common">Soybean anthracnose fungus</name>
    <dbReference type="NCBI Taxonomy" id="1573173"/>
    <lineage>
        <taxon>Eukaryota</taxon>
        <taxon>Fungi</taxon>
        <taxon>Dikarya</taxon>
        <taxon>Ascomycota</taxon>
        <taxon>Pezizomycotina</taxon>
        <taxon>Sordariomycetes</taxon>
        <taxon>Hypocreomycetidae</taxon>
        <taxon>Glomerellales</taxon>
        <taxon>Glomerellaceae</taxon>
        <taxon>Colletotrichum</taxon>
        <taxon>Colletotrichum spaethianum species complex</taxon>
    </lineage>
</organism>
<evidence type="ECO:0000313" key="10">
    <source>
        <dbReference type="Proteomes" id="UP000076584"/>
    </source>
</evidence>
<comment type="subcellular location">
    <subcellularLocation>
        <location evidence="1">Membrane</location>
        <topology evidence="1">Multi-pass membrane protein</topology>
    </subcellularLocation>
</comment>
<feature type="transmembrane region" description="Helical" evidence="7">
    <location>
        <begin position="342"/>
        <end position="364"/>
    </location>
</feature>
<gene>
    <name evidence="9" type="ORF">CI238_08773</name>
</gene>
<dbReference type="Proteomes" id="UP000076584">
    <property type="component" value="Unassembled WGS sequence"/>
</dbReference>
<dbReference type="PANTHER" id="PTHR10165">
    <property type="entry name" value="LIPID PHOSPHATE PHOSPHATASE"/>
    <property type="match status" value="1"/>
</dbReference>
<evidence type="ECO:0000313" key="9">
    <source>
        <dbReference type="EMBL" id="KZL80060.1"/>
    </source>
</evidence>
<feature type="region of interest" description="Disordered" evidence="6">
    <location>
        <begin position="472"/>
        <end position="495"/>
    </location>
</feature>
<dbReference type="InterPro" id="IPR043216">
    <property type="entry name" value="PAP-like"/>
</dbReference>
<feature type="transmembrane region" description="Helical" evidence="7">
    <location>
        <begin position="227"/>
        <end position="250"/>
    </location>
</feature>
<dbReference type="SMART" id="SM00014">
    <property type="entry name" value="acidPPc"/>
    <property type="match status" value="1"/>
</dbReference>
<feature type="transmembrane region" description="Helical" evidence="7">
    <location>
        <begin position="140"/>
        <end position="164"/>
    </location>
</feature>
<dbReference type="InterPro" id="IPR000326">
    <property type="entry name" value="PAP2/HPO"/>
</dbReference>
<name>A0A167AF12_COLIC</name>
<keyword evidence="4 7" id="KW-1133">Transmembrane helix</keyword>
<evidence type="ECO:0000256" key="3">
    <source>
        <dbReference type="ARBA" id="ARBA00022692"/>
    </source>
</evidence>
<feature type="transmembrane region" description="Helical" evidence="7">
    <location>
        <begin position="194"/>
        <end position="215"/>
    </location>
</feature>
<comment type="caution">
    <text evidence="9">The sequence shown here is derived from an EMBL/GenBank/DDBJ whole genome shotgun (WGS) entry which is preliminary data.</text>
</comment>
<dbReference type="GO" id="GO:0046839">
    <property type="term" value="P:phospholipid dephosphorylation"/>
    <property type="evidence" value="ECO:0007669"/>
    <property type="project" value="TreeGrafter"/>
</dbReference>
<dbReference type="SUPFAM" id="SSF48317">
    <property type="entry name" value="Acid phosphatase/Vanadium-dependent haloperoxidase"/>
    <property type="match status" value="1"/>
</dbReference>
<evidence type="ECO:0000256" key="2">
    <source>
        <dbReference type="ARBA" id="ARBA00008816"/>
    </source>
</evidence>